<dbReference type="CDD" id="cd00403">
    <property type="entry name" value="Ribosomal_L1"/>
    <property type="match status" value="1"/>
</dbReference>
<dbReference type="InterPro" id="IPR023673">
    <property type="entry name" value="Ribosomal_uL1_CS"/>
</dbReference>
<evidence type="ECO:0000256" key="2">
    <source>
        <dbReference type="ARBA" id="ARBA00022491"/>
    </source>
</evidence>
<accession>A0ABU5EVY5</accession>
<evidence type="ECO:0000313" key="13">
    <source>
        <dbReference type="Proteomes" id="UP001272242"/>
    </source>
</evidence>
<feature type="region of interest" description="Disordered" evidence="11">
    <location>
        <begin position="1"/>
        <end position="79"/>
    </location>
</feature>
<dbReference type="PROSITE" id="PS01199">
    <property type="entry name" value="RIBOSOMAL_L1"/>
    <property type="match status" value="1"/>
</dbReference>
<keyword evidence="9" id="KW-0820">tRNA-binding</keyword>
<dbReference type="SUPFAM" id="SSF56808">
    <property type="entry name" value="Ribosomal protein L1"/>
    <property type="match status" value="1"/>
</dbReference>
<proteinExistence type="inferred from homology"/>
<keyword evidence="2 9" id="KW-0678">Repressor</keyword>
<dbReference type="Pfam" id="PF00687">
    <property type="entry name" value="Ribosomal_L1"/>
    <property type="match status" value="1"/>
</dbReference>
<evidence type="ECO:0000256" key="10">
    <source>
        <dbReference type="RuleBase" id="RU000659"/>
    </source>
</evidence>
<comment type="similarity">
    <text evidence="1 9 10">Belongs to the universal ribosomal protein uL1 family.</text>
</comment>
<keyword evidence="3 9" id="KW-0699">rRNA-binding</keyword>
<evidence type="ECO:0000256" key="3">
    <source>
        <dbReference type="ARBA" id="ARBA00022730"/>
    </source>
</evidence>
<gene>
    <name evidence="9 12" type="primary">rplA</name>
    <name evidence="12" type="ORF">R5W23_000288</name>
</gene>
<name>A0ABU5EVY5_9BACT</name>
<evidence type="ECO:0000256" key="8">
    <source>
        <dbReference type="ARBA" id="ARBA00035241"/>
    </source>
</evidence>
<dbReference type="PANTHER" id="PTHR36427">
    <property type="entry name" value="54S RIBOSOMAL PROTEIN L1, MITOCHONDRIAL"/>
    <property type="match status" value="1"/>
</dbReference>
<keyword evidence="4 9" id="KW-0810">Translation regulation</keyword>
<evidence type="ECO:0000256" key="1">
    <source>
        <dbReference type="ARBA" id="ARBA00010531"/>
    </source>
</evidence>
<dbReference type="Gene3D" id="3.30.190.20">
    <property type="match status" value="1"/>
</dbReference>
<comment type="function">
    <text evidence="9">Binds directly to 23S rRNA. The L1 stalk is quite mobile in the ribosome, and is involved in E site tRNA release.</text>
</comment>
<dbReference type="EMBL" id="JAXBLV010000011">
    <property type="protein sequence ID" value="MDY3557983.1"/>
    <property type="molecule type" value="Genomic_DNA"/>
</dbReference>
<keyword evidence="13" id="KW-1185">Reference proteome</keyword>
<keyword evidence="5 9" id="KW-0694">RNA-binding</keyword>
<evidence type="ECO:0000256" key="11">
    <source>
        <dbReference type="SAM" id="MobiDB-lite"/>
    </source>
</evidence>
<reference evidence="13" key="1">
    <citation type="journal article" date="2023" name="Mar. Drugs">
        <title>Gemmata algarum, a Novel Planctomycete Isolated from an Algal Mat, Displays Antimicrobial Activity.</title>
        <authorList>
            <person name="Kumar G."/>
            <person name="Kallscheuer N."/>
            <person name="Kashif M."/>
            <person name="Ahamad S."/>
            <person name="Jagadeeshwari U."/>
            <person name="Pannikurungottu S."/>
            <person name="Haufschild T."/>
            <person name="Kabuu M."/>
            <person name="Sasikala C."/>
            <person name="Jogler C."/>
            <person name="Ramana C."/>
        </authorList>
    </citation>
    <scope>NUCLEOTIDE SEQUENCE [LARGE SCALE GENOMIC DNA]</scope>
    <source>
        <strain evidence="13">JC673</strain>
    </source>
</reference>
<evidence type="ECO:0000256" key="9">
    <source>
        <dbReference type="HAMAP-Rule" id="MF_01318"/>
    </source>
</evidence>
<dbReference type="PANTHER" id="PTHR36427:SF3">
    <property type="entry name" value="LARGE RIBOSOMAL SUBUNIT PROTEIN UL1M"/>
    <property type="match status" value="1"/>
</dbReference>
<evidence type="ECO:0000313" key="12">
    <source>
        <dbReference type="EMBL" id="MDY3557983.1"/>
    </source>
</evidence>
<dbReference type="GO" id="GO:0005840">
    <property type="term" value="C:ribosome"/>
    <property type="evidence" value="ECO:0007669"/>
    <property type="project" value="UniProtKB-KW"/>
</dbReference>
<dbReference type="InterPro" id="IPR023674">
    <property type="entry name" value="Ribosomal_uL1-like"/>
</dbReference>
<evidence type="ECO:0000256" key="4">
    <source>
        <dbReference type="ARBA" id="ARBA00022845"/>
    </source>
</evidence>
<dbReference type="Proteomes" id="UP001272242">
    <property type="component" value="Unassembled WGS sequence"/>
</dbReference>
<dbReference type="InterPro" id="IPR028364">
    <property type="entry name" value="Ribosomal_uL1/biogenesis"/>
</dbReference>
<sequence length="304" mass="32005">MADATVIPVNERKEIMANENEPVAAGAEANSAATAAPSADAPTPAPSEGAEKKVAEAELPQAKKNKKPGVAPRRGKKLRNHLNNVKKKLEDAGSISVKQAVAELKKLKRAKFDETVELHINLGIDPTQSDQMVRGAIPLPHGIGKSVRVAVFCSGDDVAKAKAAGADVVGGADLVEKVQKENFLEFDVVLAAQAMMGQVSRLGKVLGPRGLMPTPKAGTVVPATGDLAQVVREFKAGKVEYRTDKTGQIHAGVGKLSFDEQKLVENITTFVEQIRSVKPSGVKGNFINGVVLSATMSPGIRLSI</sequence>
<evidence type="ECO:0000256" key="6">
    <source>
        <dbReference type="ARBA" id="ARBA00022980"/>
    </source>
</evidence>
<keyword evidence="6 9" id="KW-0689">Ribosomal protein</keyword>
<comment type="caution">
    <text evidence="12">The sequence shown here is derived from an EMBL/GenBank/DDBJ whole genome shotgun (WGS) entry which is preliminary data.</text>
</comment>
<dbReference type="Gene3D" id="3.40.50.790">
    <property type="match status" value="1"/>
</dbReference>
<feature type="compositionally biased region" description="Low complexity" evidence="11">
    <location>
        <begin position="21"/>
        <end position="48"/>
    </location>
</feature>
<protein>
    <recommendedName>
        <fullName evidence="8 9">Large ribosomal subunit protein uL1</fullName>
    </recommendedName>
</protein>
<keyword evidence="7 9" id="KW-0687">Ribonucleoprotein</keyword>
<feature type="compositionally biased region" description="Basic residues" evidence="11">
    <location>
        <begin position="63"/>
        <end position="79"/>
    </location>
</feature>
<dbReference type="HAMAP" id="MF_01318_B">
    <property type="entry name" value="Ribosomal_uL1_B"/>
    <property type="match status" value="1"/>
</dbReference>
<comment type="function">
    <text evidence="9">Protein L1 is also a translational repressor protein, it controls the translation of the L11 operon by binding to its mRNA.</text>
</comment>
<evidence type="ECO:0000256" key="5">
    <source>
        <dbReference type="ARBA" id="ARBA00022884"/>
    </source>
</evidence>
<dbReference type="InterPro" id="IPR005878">
    <property type="entry name" value="Ribosom_uL1_bac-type"/>
</dbReference>
<dbReference type="InterPro" id="IPR016095">
    <property type="entry name" value="Ribosomal_uL1_3-a/b-sand"/>
</dbReference>
<evidence type="ECO:0000256" key="7">
    <source>
        <dbReference type="ARBA" id="ARBA00023274"/>
    </source>
</evidence>
<organism evidence="12 13">
    <name type="scientific">Gemmata algarum</name>
    <dbReference type="NCBI Taxonomy" id="2975278"/>
    <lineage>
        <taxon>Bacteria</taxon>
        <taxon>Pseudomonadati</taxon>
        <taxon>Planctomycetota</taxon>
        <taxon>Planctomycetia</taxon>
        <taxon>Gemmatales</taxon>
        <taxon>Gemmataceae</taxon>
        <taxon>Gemmata</taxon>
    </lineage>
</organism>
<comment type="subunit">
    <text evidence="9">Part of the 50S ribosomal subunit.</text>
</comment>
<dbReference type="NCBIfam" id="TIGR01169">
    <property type="entry name" value="rplA_bact"/>
    <property type="match status" value="1"/>
</dbReference>